<feature type="compositionally biased region" description="Polar residues" evidence="1">
    <location>
        <begin position="22"/>
        <end position="39"/>
    </location>
</feature>
<reference evidence="2" key="1">
    <citation type="journal article" date="2023" name="Mol. Phylogenet. Evol.">
        <title>Genome-scale phylogeny and comparative genomics of the fungal order Sordariales.</title>
        <authorList>
            <person name="Hensen N."/>
            <person name="Bonometti L."/>
            <person name="Westerberg I."/>
            <person name="Brannstrom I.O."/>
            <person name="Guillou S."/>
            <person name="Cros-Aarteil S."/>
            <person name="Calhoun S."/>
            <person name="Haridas S."/>
            <person name="Kuo A."/>
            <person name="Mondo S."/>
            <person name="Pangilinan J."/>
            <person name="Riley R."/>
            <person name="LaButti K."/>
            <person name="Andreopoulos B."/>
            <person name="Lipzen A."/>
            <person name="Chen C."/>
            <person name="Yan M."/>
            <person name="Daum C."/>
            <person name="Ng V."/>
            <person name="Clum A."/>
            <person name="Steindorff A."/>
            <person name="Ohm R.A."/>
            <person name="Martin F."/>
            <person name="Silar P."/>
            <person name="Natvig D.O."/>
            <person name="Lalanne C."/>
            <person name="Gautier V."/>
            <person name="Ament-Velasquez S.L."/>
            <person name="Kruys A."/>
            <person name="Hutchinson M.I."/>
            <person name="Powell A.J."/>
            <person name="Barry K."/>
            <person name="Miller A.N."/>
            <person name="Grigoriev I.V."/>
            <person name="Debuchy R."/>
            <person name="Gladieux P."/>
            <person name="Hiltunen Thoren M."/>
            <person name="Johannesson H."/>
        </authorList>
    </citation>
    <scope>NUCLEOTIDE SEQUENCE</scope>
    <source>
        <strain evidence="2">CBS 958.72</strain>
    </source>
</reference>
<evidence type="ECO:0000313" key="2">
    <source>
        <dbReference type="EMBL" id="KAK3366888.1"/>
    </source>
</evidence>
<keyword evidence="3" id="KW-1185">Reference proteome</keyword>
<proteinExistence type="predicted"/>
<protein>
    <submittedName>
        <fullName evidence="2">Uncharacterized protein</fullName>
    </submittedName>
</protein>
<feature type="compositionally biased region" description="Polar residues" evidence="1">
    <location>
        <begin position="53"/>
        <end position="64"/>
    </location>
</feature>
<evidence type="ECO:0000256" key="1">
    <source>
        <dbReference type="SAM" id="MobiDB-lite"/>
    </source>
</evidence>
<organism evidence="2 3">
    <name type="scientific">Lasiosphaeria ovina</name>
    <dbReference type="NCBI Taxonomy" id="92902"/>
    <lineage>
        <taxon>Eukaryota</taxon>
        <taxon>Fungi</taxon>
        <taxon>Dikarya</taxon>
        <taxon>Ascomycota</taxon>
        <taxon>Pezizomycotina</taxon>
        <taxon>Sordariomycetes</taxon>
        <taxon>Sordariomycetidae</taxon>
        <taxon>Sordariales</taxon>
        <taxon>Lasiosphaeriaceae</taxon>
        <taxon>Lasiosphaeria</taxon>
    </lineage>
</organism>
<dbReference type="AlphaFoldDB" id="A0AAE0JYT3"/>
<accession>A0AAE0JYT3</accession>
<dbReference type="EMBL" id="JAULSN010000007">
    <property type="protein sequence ID" value="KAK3366888.1"/>
    <property type="molecule type" value="Genomic_DNA"/>
</dbReference>
<gene>
    <name evidence="2" type="ORF">B0T24DRAFT_633936</name>
</gene>
<reference evidence="2" key="2">
    <citation type="submission" date="2023-06" db="EMBL/GenBank/DDBJ databases">
        <authorList>
            <consortium name="Lawrence Berkeley National Laboratory"/>
            <person name="Haridas S."/>
            <person name="Hensen N."/>
            <person name="Bonometti L."/>
            <person name="Westerberg I."/>
            <person name="Brannstrom I.O."/>
            <person name="Guillou S."/>
            <person name="Cros-Aarteil S."/>
            <person name="Calhoun S."/>
            <person name="Kuo A."/>
            <person name="Mondo S."/>
            <person name="Pangilinan J."/>
            <person name="Riley R."/>
            <person name="Labutti K."/>
            <person name="Andreopoulos B."/>
            <person name="Lipzen A."/>
            <person name="Chen C."/>
            <person name="Yanf M."/>
            <person name="Daum C."/>
            <person name="Ng V."/>
            <person name="Clum A."/>
            <person name="Steindorff A."/>
            <person name="Ohm R."/>
            <person name="Martin F."/>
            <person name="Silar P."/>
            <person name="Natvig D."/>
            <person name="Lalanne C."/>
            <person name="Gautier V."/>
            <person name="Ament-Velasquez S.L."/>
            <person name="Kruys A."/>
            <person name="Hutchinson M.I."/>
            <person name="Powell A.J."/>
            <person name="Barry K."/>
            <person name="Miller A.N."/>
            <person name="Grigoriev I.V."/>
            <person name="Debuchy R."/>
            <person name="Gladieux P."/>
            <person name="Thoren M.H."/>
            <person name="Johannesson H."/>
        </authorList>
    </citation>
    <scope>NUCLEOTIDE SEQUENCE</scope>
    <source>
        <strain evidence="2">CBS 958.72</strain>
    </source>
</reference>
<comment type="caution">
    <text evidence="2">The sequence shown here is derived from an EMBL/GenBank/DDBJ whole genome shotgun (WGS) entry which is preliminary data.</text>
</comment>
<sequence>MVPWPSWLCFPIFPWRAIGQDNRVSQTRPESSGQGQASSDPKRKEKRKKKKSNSPGLPTASGTDTRSAMVCEACMHHPACHALPPHTQPHNHSQENTTKKAV</sequence>
<feature type="region of interest" description="Disordered" evidence="1">
    <location>
        <begin position="21"/>
        <end position="64"/>
    </location>
</feature>
<dbReference type="Proteomes" id="UP001287356">
    <property type="component" value="Unassembled WGS sequence"/>
</dbReference>
<evidence type="ECO:0000313" key="3">
    <source>
        <dbReference type="Proteomes" id="UP001287356"/>
    </source>
</evidence>
<name>A0AAE0JYT3_9PEZI</name>
<feature type="region of interest" description="Disordered" evidence="1">
    <location>
        <begin position="79"/>
        <end position="102"/>
    </location>
</feature>